<dbReference type="EMBL" id="QSJZ01000011">
    <property type="protein sequence ID" value="RHE22272.1"/>
    <property type="molecule type" value="Genomic_DNA"/>
</dbReference>
<dbReference type="GO" id="GO:0003677">
    <property type="term" value="F:DNA binding"/>
    <property type="evidence" value="ECO:0007669"/>
    <property type="project" value="InterPro"/>
</dbReference>
<feature type="coiled-coil region" evidence="1">
    <location>
        <begin position="92"/>
        <end position="119"/>
    </location>
</feature>
<dbReference type="Proteomes" id="UP001213309">
    <property type="component" value="Unassembled WGS sequence"/>
</dbReference>
<dbReference type="Proteomes" id="UP000442334">
    <property type="component" value="Unassembled WGS sequence"/>
</dbReference>
<dbReference type="Gene3D" id="1.10.260.40">
    <property type="entry name" value="lambda repressor-like DNA-binding domains"/>
    <property type="match status" value="1"/>
</dbReference>
<reference evidence="3 7" key="2">
    <citation type="journal article" date="2019" name="Nat. Med.">
        <title>A library of human gut bacterial isolates paired with longitudinal multiomics data enables mechanistic microbiome research.</title>
        <authorList>
            <person name="Poyet M."/>
            <person name="Groussin M."/>
            <person name="Gibbons S.M."/>
            <person name="Avila-Pacheco J."/>
            <person name="Jiang X."/>
            <person name="Kearney S.M."/>
            <person name="Perrotta A.R."/>
            <person name="Berdy B."/>
            <person name="Zhao S."/>
            <person name="Lieberman T.D."/>
            <person name="Swanson P.K."/>
            <person name="Smith M."/>
            <person name="Roesemann S."/>
            <person name="Alexander J.E."/>
            <person name="Rich S.A."/>
            <person name="Livny J."/>
            <person name="Vlamakis H."/>
            <person name="Clish C."/>
            <person name="Bullock K."/>
            <person name="Deik A."/>
            <person name="Scott J."/>
            <person name="Pierce K.A."/>
            <person name="Xavier R.J."/>
            <person name="Alm E.J."/>
        </authorList>
    </citation>
    <scope>NUCLEOTIDE SEQUENCE [LARGE SCALE GENOMIC DNA]</scope>
    <source>
        <strain evidence="3 7">BIOML-A21</strain>
    </source>
</reference>
<dbReference type="Pfam" id="PF01381">
    <property type="entry name" value="HTH_3"/>
    <property type="match status" value="1"/>
</dbReference>
<dbReference type="SMART" id="SM00530">
    <property type="entry name" value="HTH_XRE"/>
    <property type="match status" value="1"/>
</dbReference>
<evidence type="ECO:0000259" key="2">
    <source>
        <dbReference type="PROSITE" id="PS50943"/>
    </source>
</evidence>
<dbReference type="AlphaFoldDB" id="A0A414IH66"/>
<sequence>MSEIIGNKLKKILKRKGINAKEFGEMIGKSEQRVYQYYNATKFDSDQIIEFSNIFKVPITYWFDDDCQLNQSIVNGDGSAASVYGNATAGIMADQNKEIEHLKQLLSEKERLIQVLMNK</sequence>
<comment type="caution">
    <text evidence="5">The sequence shown here is derived from an EMBL/GenBank/DDBJ whole genome shotgun (WGS) entry which is preliminary data.</text>
</comment>
<evidence type="ECO:0000313" key="7">
    <source>
        <dbReference type="Proteomes" id="UP000442334"/>
    </source>
</evidence>
<dbReference type="RefSeq" id="WP_057258678.1">
    <property type="nucleotide sequence ID" value="NZ_BAABXG010000001.1"/>
</dbReference>
<evidence type="ECO:0000256" key="1">
    <source>
        <dbReference type="SAM" id="Coils"/>
    </source>
</evidence>
<evidence type="ECO:0000313" key="3">
    <source>
        <dbReference type="EMBL" id="KAB4187749.1"/>
    </source>
</evidence>
<keyword evidence="1" id="KW-0175">Coiled coil</keyword>
<organism evidence="5 6">
    <name type="scientific">Bacteroides uniformis</name>
    <dbReference type="NCBI Taxonomy" id="820"/>
    <lineage>
        <taxon>Bacteria</taxon>
        <taxon>Pseudomonadati</taxon>
        <taxon>Bacteroidota</taxon>
        <taxon>Bacteroidia</taxon>
        <taxon>Bacteroidales</taxon>
        <taxon>Bacteroidaceae</taxon>
        <taxon>Bacteroides</taxon>
    </lineage>
</organism>
<dbReference type="InterPro" id="IPR001387">
    <property type="entry name" value="Cro/C1-type_HTH"/>
</dbReference>
<reference evidence="4" key="3">
    <citation type="submission" date="2022-10" db="EMBL/GenBank/DDBJ databases">
        <title>Human gut microbiome strain richness.</title>
        <authorList>
            <person name="Chen-Liaw A."/>
        </authorList>
    </citation>
    <scope>NUCLEOTIDE SEQUENCE</scope>
    <source>
        <strain evidence="4">1001713st2_A4_1001713B170214_170313</strain>
    </source>
</reference>
<evidence type="ECO:0000313" key="5">
    <source>
        <dbReference type="EMBL" id="RHE22272.1"/>
    </source>
</evidence>
<dbReference type="PROSITE" id="PS50943">
    <property type="entry name" value="HTH_CROC1"/>
    <property type="match status" value="1"/>
</dbReference>
<feature type="domain" description="HTH cro/C1-type" evidence="2">
    <location>
        <begin position="9"/>
        <end position="62"/>
    </location>
</feature>
<name>A0A414IH66_BACUN</name>
<dbReference type="EMBL" id="JAQNSG010000028">
    <property type="protein sequence ID" value="MDC1882236.1"/>
    <property type="molecule type" value="Genomic_DNA"/>
</dbReference>
<dbReference type="SUPFAM" id="SSF47413">
    <property type="entry name" value="lambda repressor-like DNA-binding domains"/>
    <property type="match status" value="1"/>
</dbReference>
<dbReference type="CDD" id="cd00093">
    <property type="entry name" value="HTH_XRE"/>
    <property type="match status" value="1"/>
</dbReference>
<reference evidence="5 6" key="1">
    <citation type="submission" date="2018-08" db="EMBL/GenBank/DDBJ databases">
        <title>A genome reference for cultivated species of the human gut microbiota.</title>
        <authorList>
            <person name="Zou Y."/>
            <person name="Xue W."/>
            <person name="Luo G."/>
        </authorList>
    </citation>
    <scope>NUCLEOTIDE SEQUENCE [LARGE SCALE GENOMIC DNA]</scope>
    <source>
        <strain evidence="5 6">AM29-12AC</strain>
    </source>
</reference>
<evidence type="ECO:0000313" key="4">
    <source>
        <dbReference type="EMBL" id="MDC1882236.1"/>
    </source>
</evidence>
<accession>A0A414IH66</accession>
<protein>
    <submittedName>
        <fullName evidence="3">Helix-turn-helix transcriptional regulator</fullName>
    </submittedName>
    <submittedName>
        <fullName evidence="5">XRE family transcriptional regulator</fullName>
    </submittedName>
</protein>
<evidence type="ECO:0000313" key="6">
    <source>
        <dbReference type="Proteomes" id="UP000283601"/>
    </source>
</evidence>
<dbReference type="EMBL" id="WCUA01000002">
    <property type="protein sequence ID" value="KAB4187749.1"/>
    <property type="molecule type" value="Genomic_DNA"/>
</dbReference>
<dbReference type="InterPro" id="IPR010982">
    <property type="entry name" value="Lambda_DNA-bd_dom_sf"/>
</dbReference>
<proteinExistence type="predicted"/>
<dbReference type="Proteomes" id="UP000283601">
    <property type="component" value="Unassembled WGS sequence"/>
</dbReference>
<gene>
    <name evidence="5" type="ORF">DW758_13705</name>
    <name evidence="3" type="ORF">GAQ34_03200</name>
    <name evidence="4" type="ORF">POZ24_19805</name>
</gene>